<accession>A0ACC2SCR5</accession>
<comment type="caution">
    <text evidence="1">The sequence shown here is derived from an EMBL/GenBank/DDBJ whole genome shotgun (WGS) entry which is preliminary data.</text>
</comment>
<gene>
    <name evidence="1" type="primary">DPB2_2</name>
    <name evidence="1" type="ORF">DSO57_1034341</name>
</gene>
<evidence type="ECO:0000313" key="1">
    <source>
        <dbReference type="EMBL" id="KAJ9060115.1"/>
    </source>
</evidence>
<protein>
    <submittedName>
        <fullName evidence="1">DNA-directed DNA polymerase epsilon, subunit B</fullName>
        <ecNumber evidence="1">2.7.7.7</ecNumber>
    </submittedName>
</protein>
<name>A0ACC2SCR5_9FUNG</name>
<sequence>MLTQLVDETFAIADSEATLRLKFMENCRYGRGLFTENSFILVEGEMTEEEAFNVHSITLPPYESRKQTEACYEHANWLGSQAVTMSSTVLNALSAEFSEVSMVLISDVHLDNPVVLQGLKKLFATLETKDTPLAVVMMGSFTSKPFSAKGESVDAYTDGFKKLGNLISEFSNLSKWCRFIMVPGPNDPVHIHALPHAPLAKLYYEGLSSKVSNVIFTSNPARIQIADKHIVLMRHNLLNKVLRNVAIPLPLKAASNPVTIQKYYVRTVVDSGHLVPLPLNAQPILLARDNALRLHCNPHLLVLSDETPAFSTDYKDTKFVNPGTFIPVSPGHSINYFTYLPFQDILEQRYLPIDD</sequence>
<keyword evidence="1" id="KW-0808">Transferase</keyword>
<dbReference type="EC" id="2.7.7.7" evidence="1"/>
<dbReference type="EMBL" id="QTSX02005255">
    <property type="protein sequence ID" value="KAJ9060115.1"/>
    <property type="molecule type" value="Genomic_DNA"/>
</dbReference>
<evidence type="ECO:0000313" key="2">
    <source>
        <dbReference type="Proteomes" id="UP001165960"/>
    </source>
</evidence>
<keyword evidence="1" id="KW-0548">Nucleotidyltransferase</keyword>
<keyword evidence="1" id="KW-0239">DNA-directed DNA polymerase</keyword>
<reference evidence="1" key="1">
    <citation type="submission" date="2022-04" db="EMBL/GenBank/DDBJ databases">
        <title>Genome of the entomopathogenic fungus Entomophthora muscae.</title>
        <authorList>
            <person name="Elya C."/>
            <person name="Lovett B.R."/>
            <person name="Lee E."/>
            <person name="Macias A.M."/>
            <person name="Hajek A.E."/>
            <person name="De Bivort B.L."/>
            <person name="Kasson M.T."/>
            <person name="De Fine Licht H.H."/>
            <person name="Stajich J.E."/>
        </authorList>
    </citation>
    <scope>NUCLEOTIDE SEQUENCE</scope>
    <source>
        <strain evidence="1">Berkeley</strain>
    </source>
</reference>
<organism evidence="1 2">
    <name type="scientific">Entomophthora muscae</name>
    <dbReference type="NCBI Taxonomy" id="34485"/>
    <lineage>
        <taxon>Eukaryota</taxon>
        <taxon>Fungi</taxon>
        <taxon>Fungi incertae sedis</taxon>
        <taxon>Zoopagomycota</taxon>
        <taxon>Entomophthoromycotina</taxon>
        <taxon>Entomophthoromycetes</taxon>
        <taxon>Entomophthorales</taxon>
        <taxon>Entomophthoraceae</taxon>
        <taxon>Entomophthora</taxon>
    </lineage>
</organism>
<keyword evidence="2" id="KW-1185">Reference proteome</keyword>
<dbReference type="Proteomes" id="UP001165960">
    <property type="component" value="Unassembled WGS sequence"/>
</dbReference>
<proteinExistence type="predicted"/>